<dbReference type="SMART" id="SM00369">
    <property type="entry name" value="LRR_TYP"/>
    <property type="match status" value="7"/>
</dbReference>
<evidence type="ECO:0000313" key="8">
    <source>
        <dbReference type="RefSeq" id="XP_018101115.1"/>
    </source>
</evidence>
<feature type="compositionally biased region" description="Polar residues" evidence="5">
    <location>
        <begin position="702"/>
        <end position="713"/>
    </location>
</feature>
<feature type="region of interest" description="Disordered" evidence="5">
    <location>
        <begin position="688"/>
        <end position="713"/>
    </location>
</feature>
<keyword evidence="3" id="KW-0433">Leucine-rich repeat</keyword>
<evidence type="ECO:0000256" key="1">
    <source>
        <dbReference type="ARBA" id="ARBA00004496"/>
    </source>
</evidence>
<dbReference type="RefSeq" id="XP_018101115.1">
    <property type="nucleotide sequence ID" value="XM_018245626.2"/>
</dbReference>
<reference evidence="7 8" key="1">
    <citation type="submission" date="2022-04" db="UniProtKB">
        <authorList>
            <consortium name="RefSeq"/>
        </authorList>
    </citation>
    <scope>IDENTIFICATION</scope>
    <source>
        <strain evidence="7 8">J_2021</strain>
        <tissue evidence="7 8">Erythrocytes</tissue>
    </source>
</reference>
<dbReference type="KEGG" id="xla:108707632"/>
<sequence>MAASWLYRMDTGDLFTSNSFPARSLLQSNHRGGRWVKTQRVWSNGRIKLVKSAASSTFRSNQDTVLTEPTSSGSSSLNHQQNVLNTSFLLKTHYVKTPADLCSVDVSDRNLTSAQEEELVQFNCVVYINAAENSLTLGTFRSFSALRELDLSMNNIRNVCLEPGDLPKLEVLDLCYNNLTPDDVTRLGVLSHLRVLHLSGNGLTHLPPDMSVSHIEDLALPLFPALEILMLDENNLSHPAVFLSVANLIRLRLLNLDNNSISGIPYLYPADTTPRNNPPNKECEEKGAEDGLKTFHYTVIPSKDDPDRTEVIFTDQENSQKDDHVTKASDATESFRFHSHMSEDGSSQALVPLPSLRYLSLANNKIRHQEKLLAAALFPSLEELVIHGNPLTTLRKGDPPLLSDVLQQRLGIHITTKKPPEIRKLPLFIPVNEGRKVQSVIPKVPKQPLIVEPPFSPKLPFDRRHPLSDGKEFTPLPPITPSSERRSQDSEQSSEMTVEVETSSGSGDAAESIFMTQVDDLPESAHVSQSGSPSQPEAEEEEEEEEEIPKKFKGYEELFHVQTDPEFIDPVGIQSNVRALQNALSHLLVYRDSKPRLSGLHKPYIPTESKVGKLLTPLPRKDKKEILGEILAGMRESRNLSQVPLNSILGQKQPTLEKREAQTLLRELQFRYKALQAESATRAQEMERCSGRAGATVDNKWNAGNVTDPSTQN</sequence>
<dbReference type="OMA" id="FCQEPTS"/>
<proteinExistence type="predicted"/>
<dbReference type="Proteomes" id="UP000186698">
    <property type="component" value="Chromosome 2L"/>
</dbReference>
<dbReference type="InterPro" id="IPR001611">
    <property type="entry name" value="Leu-rich_rpt"/>
</dbReference>
<comment type="subcellular location">
    <subcellularLocation>
        <location evidence="1">Cytoplasm</location>
    </subcellularLocation>
</comment>
<dbReference type="InterPro" id="IPR003591">
    <property type="entry name" value="Leu-rich_rpt_typical-subtyp"/>
</dbReference>
<feature type="compositionally biased region" description="Low complexity" evidence="5">
    <location>
        <begin position="490"/>
        <end position="506"/>
    </location>
</feature>
<evidence type="ECO:0000313" key="9">
    <source>
        <dbReference type="Xenbase" id="XB-GENE-6487166"/>
    </source>
</evidence>
<dbReference type="STRING" id="8355.A0A1L8HK25"/>
<organism evidence="7">
    <name type="scientific">Xenopus laevis</name>
    <name type="common">African clawed frog</name>
    <dbReference type="NCBI Taxonomy" id="8355"/>
    <lineage>
        <taxon>Eukaryota</taxon>
        <taxon>Metazoa</taxon>
        <taxon>Chordata</taxon>
        <taxon>Craniata</taxon>
        <taxon>Vertebrata</taxon>
        <taxon>Euteleostomi</taxon>
        <taxon>Amphibia</taxon>
        <taxon>Batrachia</taxon>
        <taxon>Anura</taxon>
        <taxon>Pipoidea</taxon>
        <taxon>Pipidae</taxon>
        <taxon>Xenopodinae</taxon>
        <taxon>Xenopus</taxon>
        <taxon>Xenopus</taxon>
    </lineage>
</organism>
<name>A0A1L8HK25_XENLA</name>
<dbReference type="AlphaFoldDB" id="A0A1L8HK25"/>
<evidence type="ECO:0000256" key="4">
    <source>
        <dbReference type="ARBA" id="ARBA00022737"/>
    </source>
</evidence>
<feature type="region of interest" description="Disordered" evidence="5">
    <location>
        <begin position="455"/>
        <end position="509"/>
    </location>
</feature>
<feature type="compositionally biased region" description="Basic and acidic residues" evidence="5">
    <location>
        <begin position="460"/>
        <end position="472"/>
    </location>
</feature>
<dbReference type="PANTHER" id="PTHR22710:SF2">
    <property type="entry name" value="X-RAY RADIATION RESISTANCE-ASSOCIATED PROTEIN 1"/>
    <property type="match status" value="1"/>
</dbReference>
<dbReference type="PROSITE" id="PS51450">
    <property type="entry name" value="LRR"/>
    <property type="match status" value="2"/>
</dbReference>
<dbReference type="GeneID" id="108707632"/>
<keyword evidence="2" id="KW-0963">Cytoplasm</keyword>
<dbReference type="GO" id="GO:0005737">
    <property type="term" value="C:cytoplasm"/>
    <property type="evidence" value="ECO:0007669"/>
    <property type="project" value="UniProtKB-SubCell"/>
</dbReference>
<evidence type="ECO:0000313" key="6">
    <source>
        <dbReference type="Proteomes" id="UP000186698"/>
    </source>
</evidence>
<dbReference type="CTD" id="108707632"/>
<feature type="region of interest" description="Disordered" evidence="5">
    <location>
        <begin position="522"/>
        <end position="549"/>
    </location>
</feature>
<evidence type="ECO:0000313" key="7">
    <source>
        <dbReference type="RefSeq" id="XP_018101114.1"/>
    </source>
</evidence>
<dbReference type="OrthoDB" id="1687175at2759"/>
<keyword evidence="4" id="KW-0677">Repeat</keyword>
<feature type="compositionally biased region" description="Acidic residues" evidence="5">
    <location>
        <begin position="537"/>
        <end position="547"/>
    </location>
</feature>
<dbReference type="SUPFAM" id="SSF52058">
    <property type="entry name" value="L domain-like"/>
    <property type="match status" value="1"/>
</dbReference>
<accession>A0A1L8HK25</accession>
<keyword evidence="6" id="KW-1185">Reference proteome</keyword>
<dbReference type="Xenbase" id="XB-GENE-6487166">
    <property type="gene designation" value="xrra1.L"/>
</dbReference>
<dbReference type="InterPro" id="IPR032675">
    <property type="entry name" value="LRR_dom_sf"/>
</dbReference>
<dbReference type="AGR" id="Xenbase:XB-GENE-6487166"/>
<dbReference type="GO" id="GO:0005634">
    <property type="term" value="C:nucleus"/>
    <property type="evidence" value="ECO:0000318"/>
    <property type="project" value="GO_Central"/>
</dbReference>
<feature type="compositionally biased region" description="Polar residues" evidence="5">
    <location>
        <begin position="526"/>
        <end position="535"/>
    </location>
</feature>
<evidence type="ECO:0000256" key="5">
    <source>
        <dbReference type="SAM" id="MobiDB-lite"/>
    </source>
</evidence>
<protein>
    <submittedName>
        <fullName evidence="7 8">X-ray radiation resistance-associated protein 1 isoform X1</fullName>
    </submittedName>
</protein>
<dbReference type="Gene3D" id="3.80.10.10">
    <property type="entry name" value="Ribonuclease Inhibitor"/>
    <property type="match status" value="2"/>
</dbReference>
<gene>
    <name evidence="7 8 9" type="primary">xrra1.L</name>
</gene>
<dbReference type="PaxDb" id="8355-A0A1L8HK25"/>
<dbReference type="Bgee" id="108707632">
    <property type="expression patterns" value="Expressed in testis and 13 other cell types or tissues"/>
</dbReference>
<evidence type="ECO:0000256" key="3">
    <source>
        <dbReference type="ARBA" id="ARBA00022614"/>
    </source>
</evidence>
<dbReference type="RefSeq" id="XP_018101114.1">
    <property type="nucleotide sequence ID" value="XM_018245625.2"/>
</dbReference>
<dbReference type="PANTHER" id="PTHR22710">
    <property type="entry name" value="X-RAY RADIATION RESISTANCE ASSOCIATED PROTEIN 1 XRRA1"/>
    <property type="match status" value="1"/>
</dbReference>
<evidence type="ECO:0000256" key="2">
    <source>
        <dbReference type="ARBA" id="ARBA00022490"/>
    </source>
</evidence>
<dbReference type="Pfam" id="PF00560">
    <property type="entry name" value="LRR_1"/>
    <property type="match status" value="1"/>
</dbReference>